<dbReference type="InterPro" id="IPR007627">
    <property type="entry name" value="RNA_pol_sigma70_r2"/>
</dbReference>
<dbReference type="Pfam" id="PF04545">
    <property type="entry name" value="Sigma70_r4"/>
    <property type="match status" value="1"/>
</dbReference>
<comment type="caution">
    <text evidence="9">The sequence shown here is derived from an EMBL/GenBank/DDBJ whole genome shotgun (WGS) entry which is preliminary data.</text>
</comment>
<evidence type="ECO:0000313" key="10">
    <source>
        <dbReference type="Proteomes" id="UP000265643"/>
    </source>
</evidence>
<dbReference type="PROSITE" id="PS00715">
    <property type="entry name" value="SIGMA70_1"/>
    <property type="match status" value="1"/>
</dbReference>
<keyword evidence="10" id="KW-1185">Reference proteome</keyword>
<keyword evidence="5 6" id="KW-0804">Transcription</keyword>
<dbReference type="PANTHER" id="PTHR30603:SF17">
    <property type="entry name" value="RNA POLYMERASE SIGMA-G FACTOR"/>
    <property type="match status" value="1"/>
</dbReference>
<dbReference type="GO" id="GO:0016987">
    <property type="term" value="F:sigma factor activity"/>
    <property type="evidence" value="ECO:0007669"/>
    <property type="project" value="UniProtKB-KW"/>
</dbReference>
<sequence length="248" mass="28576">MDHTLSLIQQAHEGDKEAREQLVKENVGLIWCVAKRFFGRGVEAEDLFQIGSIGLLKAIDKFDLNYQVKLSTYAVPMISGEIKRFLRDDGMLKVSRSLKELSCKIFLAKEELLKKQGREPTIEEIAEFLQVEKEEVVWALESGNEVDSLNRSIYQQDGSEIRLMDKLVEEETKEEEVLNRLLVDQLLEGLNKEERQVIYLRYFQEVTQSEVGARLGISQVQVSRMEKKILERLRNLGQQGEEIKKSSA</sequence>
<comment type="similarity">
    <text evidence="6">Belongs to the sigma-70 factor family.</text>
</comment>
<dbReference type="InterPro" id="IPR013325">
    <property type="entry name" value="RNA_pol_sigma_r2"/>
</dbReference>
<reference evidence="10" key="1">
    <citation type="submission" date="2018-09" db="EMBL/GenBank/DDBJ databases">
        <title>Draft Genome Sequence of Mediterraneibacter sp. KCTC 15684.</title>
        <authorList>
            <person name="Kim J.S."/>
            <person name="Han K.I."/>
            <person name="Suh M.K."/>
            <person name="Lee K.C."/>
            <person name="Eom M.K."/>
            <person name="Lee J.H."/>
            <person name="Park S.H."/>
            <person name="Kang S.W."/>
            <person name="Park J.E."/>
            <person name="Oh B.S."/>
            <person name="Yu S.Y."/>
            <person name="Choi S.H."/>
            <person name="Lee D.H."/>
            <person name="Yoon H."/>
            <person name="Kim B."/>
            <person name="Yang S.J."/>
            <person name="Lee J.S."/>
        </authorList>
    </citation>
    <scope>NUCLEOTIDE SEQUENCE [LARGE SCALE GENOMIC DNA]</scope>
    <source>
        <strain evidence="10">KCTC 15684</strain>
    </source>
</reference>
<dbReference type="RefSeq" id="WP_117603351.1">
    <property type="nucleotide sequence ID" value="NZ_BHGK01000001.1"/>
</dbReference>
<proteinExistence type="inferred from homology"/>
<keyword evidence="4 6" id="KW-0238">DNA-binding</keyword>
<evidence type="ECO:0000259" key="7">
    <source>
        <dbReference type="PROSITE" id="PS00715"/>
    </source>
</evidence>
<dbReference type="GO" id="GO:0006352">
    <property type="term" value="P:DNA-templated transcription initiation"/>
    <property type="evidence" value="ECO:0007669"/>
    <property type="project" value="InterPro"/>
</dbReference>
<dbReference type="InterPro" id="IPR000943">
    <property type="entry name" value="RNA_pol_sigma70"/>
</dbReference>
<dbReference type="InterPro" id="IPR036388">
    <property type="entry name" value="WH-like_DNA-bd_sf"/>
</dbReference>
<dbReference type="GO" id="GO:0003677">
    <property type="term" value="F:DNA binding"/>
    <property type="evidence" value="ECO:0007669"/>
    <property type="project" value="UniProtKB-KW"/>
</dbReference>
<dbReference type="NCBIfam" id="NF004052">
    <property type="entry name" value="PRK05572.1"/>
    <property type="match status" value="1"/>
</dbReference>
<dbReference type="InterPro" id="IPR007624">
    <property type="entry name" value="RNA_pol_sigma70_r3"/>
</dbReference>
<keyword evidence="2 6" id="KW-0805">Transcription regulation</keyword>
<dbReference type="PIRSF" id="PIRSF000770">
    <property type="entry name" value="RNA_pol_sigma-SigE/K"/>
    <property type="match status" value="1"/>
</dbReference>
<dbReference type="InterPro" id="IPR007630">
    <property type="entry name" value="RNA_pol_sigma70_r4"/>
</dbReference>
<feature type="domain" description="RNA polymerase sigma-70" evidence="7">
    <location>
        <begin position="46"/>
        <end position="59"/>
    </location>
</feature>
<dbReference type="AlphaFoldDB" id="A0A391PA45"/>
<gene>
    <name evidence="9" type="primary">sigF</name>
    <name evidence="9" type="ORF">KGMB01110_23040</name>
</gene>
<evidence type="ECO:0000259" key="8">
    <source>
        <dbReference type="PROSITE" id="PS00716"/>
    </source>
</evidence>
<dbReference type="InterPro" id="IPR013324">
    <property type="entry name" value="RNA_pol_sigma_r3/r4-like"/>
</dbReference>
<dbReference type="SUPFAM" id="SSF88946">
    <property type="entry name" value="Sigma2 domain of RNA polymerase sigma factors"/>
    <property type="match status" value="1"/>
</dbReference>
<dbReference type="NCBIfam" id="TIGR02980">
    <property type="entry name" value="SigBFG"/>
    <property type="match status" value="1"/>
</dbReference>
<evidence type="ECO:0000256" key="3">
    <source>
        <dbReference type="ARBA" id="ARBA00023082"/>
    </source>
</evidence>
<dbReference type="PROSITE" id="PS00716">
    <property type="entry name" value="SIGMA70_2"/>
    <property type="match status" value="1"/>
</dbReference>
<keyword evidence="3 6" id="KW-0731">Sigma factor</keyword>
<dbReference type="EMBL" id="BHGK01000001">
    <property type="protein sequence ID" value="GCA67868.1"/>
    <property type="molecule type" value="Genomic_DNA"/>
</dbReference>
<evidence type="ECO:0000256" key="5">
    <source>
        <dbReference type="ARBA" id="ARBA00023163"/>
    </source>
</evidence>
<evidence type="ECO:0000256" key="1">
    <source>
        <dbReference type="ARBA" id="ARBA00022969"/>
    </source>
</evidence>
<feature type="domain" description="RNA polymerase sigma-70" evidence="8">
    <location>
        <begin position="207"/>
        <end position="233"/>
    </location>
</feature>
<evidence type="ECO:0000256" key="6">
    <source>
        <dbReference type="RuleBase" id="RU362124"/>
    </source>
</evidence>
<dbReference type="NCBIfam" id="TIGR02937">
    <property type="entry name" value="sigma70-ECF"/>
    <property type="match status" value="1"/>
</dbReference>
<comment type="function">
    <text evidence="6">Sigma factors are initiation factors that promote the attachment of RNA polymerase to specific initiation sites and are then released.</text>
</comment>
<evidence type="ECO:0000313" key="9">
    <source>
        <dbReference type="EMBL" id="GCA67868.1"/>
    </source>
</evidence>
<dbReference type="Gene3D" id="1.10.10.10">
    <property type="entry name" value="Winged helix-like DNA-binding domain superfamily/Winged helix DNA-binding domain"/>
    <property type="match status" value="2"/>
</dbReference>
<organism evidence="9 10">
    <name type="scientific">Mediterraneibacter butyricigenes</name>
    <dbReference type="NCBI Taxonomy" id="2316025"/>
    <lineage>
        <taxon>Bacteria</taxon>
        <taxon>Bacillati</taxon>
        <taxon>Bacillota</taxon>
        <taxon>Clostridia</taxon>
        <taxon>Lachnospirales</taxon>
        <taxon>Lachnospiraceae</taxon>
        <taxon>Mediterraneibacter</taxon>
    </lineage>
</organism>
<dbReference type="PANTHER" id="PTHR30603">
    <property type="entry name" value="RNA POLYMERASE SIGMA FACTOR RPO"/>
    <property type="match status" value="1"/>
</dbReference>
<dbReference type="GO" id="GO:0030435">
    <property type="term" value="P:sporulation resulting in formation of a cellular spore"/>
    <property type="evidence" value="ECO:0007669"/>
    <property type="project" value="UniProtKB-KW"/>
</dbReference>
<dbReference type="Proteomes" id="UP000265643">
    <property type="component" value="Unassembled WGS sequence"/>
</dbReference>
<dbReference type="InterPro" id="IPR014284">
    <property type="entry name" value="RNA_pol_sigma-70_dom"/>
</dbReference>
<evidence type="ECO:0000256" key="2">
    <source>
        <dbReference type="ARBA" id="ARBA00023015"/>
    </source>
</evidence>
<protein>
    <recommendedName>
        <fullName evidence="6">RNA polymerase sigma factor</fullName>
    </recommendedName>
</protein>
<dbReference type="SUPFAM" id="SSF88659">
    <property type="entry name" value="Sigma3 and sigma4 domains of RNA polymerase sigma factors"/>
    <property type="match status" value="2"/>
</dbReference>
<dbReference type="Pfam" id="PF04542">
    <property type="entry name" value="Sigma70_r2"/>
    <property type="match status" value="1"/>
</dbReference>
<dbReference type="CDD" id="cd06171">
    <property type="entry name" value="Sigma70_r4"/>
    <property type="match status" value="1"/>
</dbReference>
<dbReference type="PRINTS" id="PR00046">
    <property type="entry name" value="SIGMA70FCT"/>
</dbReference>
<dbReference type="InterPro" id="IPR014322">
    <property type="entry name" value="RNA_pol_sigma-B/F/G"/>
</dbReference>
<dbReference type="Gene3D" id="1.20.120.1810">
    <property type="match status" value="1"/>
</dbReference>
<keyword evidence="1" id="KW-0749">Sporulation</keyword>
<evidence type="ECO:0000256" key="4">
    <source>
        <dbReference type="ARBA" id="ARBA00023125"/>
    </source>
</evidence>
<name>A0A391PA45_9FIRM</name>
<dbReference type="InterPro" id="IPR050239">
    <property type="entry name" value="Sigma-70_RNA_pol_init_factors"/>
</dbReference>
<accession>A0A391PA45</accession>
<dbReference type="Pfam" id="PF04539">
    <property type="entry name" value="Sigma70_r3"/>
    <property type="match status" value="1"/>
</dbReference>